<feature type="compositionally biased region" description="Acidic residues" evidence="3">
    <location>
        <begin position="266"/>
        <end position="284"/>
    </location>
</feature>
<evidence type="ECO:0000259" key="4">
    <source>
        <dbReference type="PROSITE" id="PS50118"/>
    </source>
</evidence>
<feature type="compositionally biased region" description="Acidic residues" evidence="3">
    <location>
        <begin position="81"/>
        <end position="103"/>
    </location>
</feature>
<dbReference type="PANTHER" id="PTHR48112">
    <property type="entry name" value="HIGH MOBILITY GROUP PROTEIN DSP1"/>
    <property type="match status" value="1"/>
</dbReference>
<sequence>MSSKSKSKQPSLKSISATDGKRETDTETDQSQKEHTTLTNRAQVRCMSTSNPIIGVVVFRDQQSQQTNESDSEGSSQAEGESNEDLTSSEEESNEALEEEEEDQRSRKRRRAVTKDPNAPKRPRNAFLIYCKDEREQAKEENKGFQNVTRILSQRWKDLSAEEKKKYFDKYDKEKQRYEKEMSSYVGTSATSNFGDDDPPNPNSNSKQQRPDATSVTLDTTGLHQKRKYRKSRDNHIEQFKNNSMVNTSNNVNTVHNNDDDKIGIDEEIEENLDENDEEMSEEIDQLRDDIDENRKSVEDEEYENNEAEDNAILEDNGGTGTETENEDVY</sequence>
<keyword evidence="6" id="KW-1185">Reference proteome</keyword>
<dbReference type="Proteomes" id="UP000789508">
    <property type="component" value="Unassembled WGS sequence"/>
</dbReference>
<feature type="compositionally biased region" description="Low complexity" evidence="3">
    <location>
        <begin position="1"/>
        <end position="16"/>
    </location>
</feature>
<evidence type="ECO:0000256" key="2">
    <source>
        <dbReference type="PROSITE-ProRule" id="PRU00267"/>
    </source>
</evidence>
<name>A0A9N8VWV6_9GLOM</name>
<dbReference type="Gene3D" id="1.10.30.10">
    <property type="entry name" value="High mobility group box domain"/>
    <property type="match status" value="1"/>
</dbReference>
<feature type="region of interest" description="Disordered" evidence="3">
    <location>
        <begin position="177"/>
        <end position="330"/>
    </location>
</feature>
<feature type="compositionally biased region" description="Basic and acidic residues" evidence="3">
    <location>
        <begin position="19"/>
        <end position="36"/>
    </location>
</feature>
<feature type="compositionally biased region" description="Low complexity" evidence="3">
    <location>
        <begin position="242"/>
        <end position="256"/>
    </location>
</feature>
<feature type="region of interest" description="Disordered" evidence="3">
    <location>
        <begin position="1"/>
        <end position="128"/>
    </location>
</feature>
<dbReference type="SUPFAM" id="SSF47095">
    <property type="entry name" value="HMG-box"/>
    <property type="match status" value="1"/>
</dbReference>
<dbReference type="InterPro" id="IPR009071">
    <property type="entry name" value="HMG_box_dom"/>
</dbReference>
<dbReference type="AlphaFoldDB" id="A0A9N8VWV6"/>
<keyword evidence="1 2" id="KW-0238">DNA-binding</keyword>
<feature type="compositionally biased region" description="Acidic residues" evidence="3">
    <location>
        <begin position="299"/>
        <end position="313"/>
    </location>
</feature>
<dbReference type="EMBL" id="CAJVPS010000226">
    <property type="protein sequence ID" value="CAG8467201.1"/>
    <property type="molecule type" value="Genomic_DNA"/>
</dbReference>
<reference evidence="5" key="1">
    <citation type="submission" date="2021-06" db="EMBL/GenBank/DDBJ databases">
        <authorList>
            <person name="Kallberg Y."/>
            <person name="Tangrot J."/>
            <person name="Rosling A."/>
        </authorList>
    </citation>
    <scope>NUCLEOTIDE SEQUENCE</scope>
    <source>
        <strain evidence="5">FL130A</strain>
    </source>
</reference>
<dbReference type="SMART" id="SM00398">
    <property type="entry name" value="HMG"/>
    <property type="match status" value="1"/>
</dbReference>
<feature type="compositionally biased region" description="Polar residues" evidence="3">
    <location>
        <begin position="185"/>
        <end position="194"/>
    </location>
</feature>
<dbReference type="InterPro" id="IPR050342">
    <property type="entry name" value="HMGB"/>
</dbReference>
<proteinExistence type="predicted"/>
<feature type="compositionally biased region" description="Polar residues" evidence="3">
    <location>
        <begin position="37"/>
        <end position="52"/>
    </location>
</feature>
<organism evidence="5 6">
    <name type="scientific">Ambispora leptoticha</name>
    <dbReference type="NCBI Taxonomy" id="144679"/>
    <lineage>
        <taxon>Eukaryota</taxon>
        <taxon>Fungi</taxon>
        <taxon>Fungi incertae sedis</taxon>
        <taxon>Mucoromycota</taxon>
        <taxon>Glomeromycotina</taxon>
        <taxon>Glomeromycetes</taxon>
        <taxon>Archaeosporales</taxon>
        <taxon>Ambisporaceae</taxon>
        <taxon>Ambispora</taxon>
    </lineage>
</organism>
<feature type="domain" description="HMG box" evidence="4">
    <location>
        <begin position="120"/>
        <end position="186"/>
    </location>
</feature>
<protein>
    <submittedName>
        <fullName evidence="5">433_t:CDS:1</fullName>
    </submittedName>
</protein>
<comment type="caution">
    <text evidence="5">The sequence shown here is derived from an EMBL/GenBank/DDBJ whole genome shotgun (WGS) entry which is preliminary data.</text>
</comment>
<feature type="DNA-binding region" description="HMG box" evidence="2">
    <location>
        <begin position="120"/>
        <end position="186"/>
    </location>
</feature>
<dbReference type="Pfam" id="PF00505">
    <property type="entry name" value="HMG_box"/>
    <property type="match status" value="1"/>
</dbReference>
<dbReference type="GO" id="GO:0003677">
    <property type="term" value="F:DNA binding"/>
    <property type="evidence" value="ECO:0007669"/>
    <property type="project" value="UniProtKB-UniRule"/>
</dbReference>
<gene>
    <name evidence="5" type="ORF">ALEPTO_LOCUS1835</name>
</gene>
<dbReference type="GO" id="GO:0005634">
    <property type="term" value="C:nucleus"/>
    <property type="evidence" value="ECO:0007669"/>
    <property type="project" value="UniProtKB-UniRule"/>
</dbReference>
<feature type="compositionally biased region" description="Polar residues" evidence="3">
    <location>
        <begin position="61"/>
        <end position="80"/>
    </location>
</feature>
<dbReference type="InterPro" id="IPR036910">
    <property type="entry name" value="HMG_box_dom_sf"/>
</dbReference>
<evidence type="ECO:0000313" key="5">
    <source>
        <dbReference type="EMBL" id="CAG8467201.1"/>
    </source>
</evidence>
<evidence type="ECO:0000313" key="6">
    <source>
        <dbReference type="Proteomes" id="UP000789508"/>
    </source>
</evidence>
<accession>A0A9N8VWV6</accession>
<feature type="compositionally biased region" description="Polar residues" evidence="3">
    <location>
        <begin position="203"/>
        <end position="223"/>
    </location>
</feature>
<evidence type="ECO:0000256" key="1">
    <source>
        <dbReference type="ARBA" id="ARBA00023125"/>
    </source>
</evidence>
<keyword evidence="2" id="KW-0539">Nucleus</keyword>
<feature type="compositionally biased region" description="Basic and acidic residues" evidence="3">
    <location>
        <begin position="285"/>
        <end position="298"/>
    </location>
</feature>
<dbReference type="PROSITE" id="PS50118">
    <property type="entry name" value="HMG_BOX_2"/>
    <property type="match status" value="1"/>
</dbReference>
<dbReference type="OrthoDB" id="1919336at2759"/>
<evidence type="ECO:0000256" key="3">
    <source>
        <dbReference type="SAM" id="MobiDB-lite"/>
    </source>
</evidence>